<dbReference type="AlphaFoldDB" id="A0AAV7JYL3"/>
<name>A0AAV7JYL3_9METZ</name>
<evidence type="ECO:0000256" key="13">
    <source>
        <dbReference type="ARBA" id="ARBA00036671"/>
    </source>
</evidence>
<organism evidence="15 16">
    <name type="scientific">Oopsacas minuta</name>
    <dbReference type="NCBI Taxonomy" id="111878"/>
    <lineage>
        <taxon>Eukaryota</taxon>
        <taxon>Metazoa</taxon>
        <taxon>Porifera</taxon>
        <taxon>Hexactinellida</taxon>
        <taxon>Hexasterophora</taxon>
        <taxon>Lyssacinosida</taxon>
        <taxon>Leucopsacidae</taxon>
        <taxon>Oopsacas</taxon>
    </lineage>
</organism>
<keyword evidence="7 14" id="KW-0276">Fatty acid metabolism</keyword>
<evidence type="ECO:0000256" key="6">
    <source>
        <dbReference type="ARBA" id="ARBA00022692"/>
    </source>
</evidence>
<dbReference type="PANTHER" id="PTHR11035">
    <property type="entry name" value="VERY-LONG-CHAIN (3R)-3-HYDROXYACYL-COA DEHYDRATASE"/>
    <property type="match status" value="1"/>
</dbReference>
<dbReference type="InterPro" id="IPR007482">
    <property type="entry name" value="Tyr_Pase-like_PTPLA"/>
</dbReference>
<accession>A0AAV7JYL3</accession>
<dbReference type="Pfam" id="PF04387">
    <property type="entry name" value="PTPLA"/>
    <property type="match status" value="1"/>
</dbReference>
<comment type="caution">
    <text evidence="15">The sequence shown here is derived from an EMBL/GenBank/DDBJ whole genome shotgun (WGS) entry which is preliminary data.</text>
</comment>
<keyword evidence="8 14" id="KW-1133">Transmembrane helix</keyword>
<dbReference type="EMBL" id="JAKMXF010000233">
    <property type="protein sequence ID" value="KAI6654123.1"/>
    <property type="molecule type" value="Genomic_DNA"/>
</dbReference>
<evidence type="ECO:0000256" key="5">
    <source>
        <dbReference type="ARBA" id="ARBA00022516"/>
    </source>
</evidence>
<protein>
    <recommendedName>
        <fullName evidence="4 14">Very-long-chain (3R)-3-hydroxyacyl-CoA dehydratase</fullName>
        <ecNumber evidence="4 14">4.2.1.134</ecNumber>
    </recommendedName>
</protein>
<keyword evidence="14" id="KW-0256">Endoplasmic reticulum</keyword>
<evidence type="ECO:0000256" key="12">
    <source>
        <dbReference type="ARBA" id="ARBA00023239"/>
    </source>
</evidence>
<evidence type="ECO:0000256" key="9">
    <source>
        <dbReference type="ARBA" id="ARBA00023098"/>
    </source>
</evidence>
<keyword evidence="12 14" id="KW-0456">Lyase</keyword>
<proteinExistence type="inferred from homology"/>
<keyword evidence="5 14" id="KW-0444">Lipid biosynthesis</keyword>
<feature type="transmembrane region" description="Helical" evidence="14">
    <location>
        <begin position="194"/>
        <end position="213"/>
    </location>
</feature>
<evidence type="ECO:0000313" key="16">
    <source>
        <dbReference type="Proteomes" id="UP001165289"/>
    </source>
</evidence>
<evidence type="ECO:0000256" key="4">
    <source>
        <dbReference type="ARBA" id="ARBA00013122"/>
    </source>
</evidence>
<evidence type="ECO:0000256" key="3">
    <source>
        <dbReference type="ARBA" id="ARBA00007811"/>
    </source>
</evidence>
<dbReference type="Proteomes" id="UP001165289">
    <property type="component" value="Unassembled WGS sequence"/>
</dbReference>
<dbReference type="GO" id="GO:0102158">
    <property type="term" value="F:very-long-chain (3R)-3-hydroxyacyl-CoA dehydratase activity"/>
    <property type="evidence" value="ECO:0007669"/>
    <property type="project" value="UniProtKB-EC"/>
</dbReference>
<evidence type="ECO:0000256" key="10">
    <source>
        <dbReference type="ARBA" id="ARBA00023136"/>
    </source>
</evidence>
<reference evidence="15 16" key="1">
    <citation type="journal article" date="2023" name="BMC Biol.">
        <title>The compact genome of the sponge Oopsacas minuta (Hexactinellida) is lacking key metazoan core genes.</title>
        <authorList>
            <person name="Santini S."/>
            <person name="Schenkelaars Q."/>
            <person name="Jourda C."/>
            <person name="Duchesne M."/>
            <person name="Belahbib H."/>
            <person name="Rocher C."/>
            <person name="Selva M."/>
            <person name="Riesgo A."/>
            <person name="Vervoort M."/>
            <person name="Leys S.P."/>
            <person name="Kodjabachian L."/>
            <person name="Le Bivic A."/>
            <person name="Borchiellini C."/>
            <person name="Claverie J.M."/>
            <person name="Renard E."/>
        </authorList>
    </citation>
    <scope>NUCLEOTIDE SEQUENCE [LARGE SCALE GENOMIC DNA]</scope>
    <source>
        <strain evidence="15">SPO-2</strain>
    </source>
</reference>
<sequence>MARRPDESHLKEASIPDLYLILYNCLQTVGWIAILFNTCLYLAMYQGDWKSFPGVYESTATSLNFFQTLAVLEVVHIMLGFVKSNAFLTFMQILSRIIIIWLILVPVPVTSVGPLLHIIAWSITEIIRYFYYAWSRAESPPYALLWLRYTTFIVLYPIGVLGEIISIFSALPTIKEHSLTSLQMPNILNWSFDSYTFLVLILIGYIPGFPQLYMHMIKQRRKYLSPEKVKTQ</sequence>
<dbReference type="GO" id="GO:0005789">
    <property type="term" value="C:endoplasmic reticulum membrane"/>
    <property type="evidence" value="ECO:0007669"/>
    <property type="project" value="UniProtKB-SubCell"/>
</dbReference>
<keyword evidence="6 14" id="KW-0812">Transmembrane</keyword>
<evidence type="ECO:0000256" key="11">
    <source>
        <dbReference type="ARBA" id="ARBA00023160"/>
    </source>
</evidence>
<feature type="transmembrane region" description="Helical" evidence="14">
    <location>
        <begin position="93"/>
        <end position="109"/>
    </location>
</feature>
<keyword evidence="11 14" id="KW-0275">Fatty acid biosynthesis</keyword>
<evidence type="ECO:0000256" key="14">
    <source>
        <dbReference type="RuleBase" id="RU363109"/>
    </source>
</evidence>
<keyword evidence="9 14" id="KW-0443">Lipid metabolism</keyword>
<feature type="transmembrane region" description="Helical" evidence="14">
    <location>
        <begin position="21"/>
        <end position="43"/>
    </location>
</feature>
<evidence type="ECO:0000313" key="15">
    <source>
        <dbReference type="EMBL" id="KAI6654123.1"/>
    </source>
</evidence>
<keyword evidence="16" id="KW-1185">Reference proteome</keyword>
<evidence type="ECO:0000256" key="8">
    <source>
        <dbReference type="ARBA" id="ARBA00022989"/>
    </source>
</evidence>
<evidence type="ECO:0000256" key="1">
    <source>
        <dbReference type="ARBA" id="ARBA00004141"/>
    </source>
</evidence>
<comment type="similarity">
    <text evidence="3 14">Belongs to the very long-chain fatty acids dehydratase HACD family.</text>
</comment>
<dbReference type="GO" id="GO:0030148">
    <property type="term" value="P:sphingolipid biosynthetic process"/>
    <property type="evidence" value="ECO:0007669"/>
    <property type="project" value="TreeGrafter"/>
</dbReference>
<comment type="function">
    <text evidence="14">Catalyzes the third of the four reactions of the long-chain fatty acids elongation cycle. This endoplasmic reticulum-bound enzymatic process, allows the addition of two carbons to the chain of long- and very long-chain fatty acids/VLCFAs per cycle. This enzyme catalyzes the dehydration of the 3-hydroxyacyl-CoA intermediate into trans-2,3-enoyl-CoA, within each cycle of fatty acid elongation. Thereby, it participates to the production of VLCFAs of different chain lengths that are involved in multiple biological processes as precursors of membrane lipids and lipid mediators.</text>
</comment>
<keyword evidence="10 14" id="KW-0472">Membrane</keyword>
<feature type="transmembrane region" description="Helical" evidence="14">
    <location>
        <begin position="146"/>
        <end position="174"/>
    </location>
</feature>
<comment type="subcellular location">
    <subcellularLocation>
        <location evidence="14">Endoplasmic reticulum membrane</location>
        <topology evidence="14">Multi-pass membrane protein</topology>
    </subcellularLocation>
    <subcellularLocation>
        <location evidence="1">Membrane</location>
        <topology evidence="1">Multi-pass membrane protein</topology>
    </subcellularLocation>
</comment>
<dbReference type="GO" id="GO:0042761">
    <property type="term" value="P:very long-chain fatty acid biosynthetic process"/>
    <property type="evidence" value="ECO:0007669"/>
    <property type="project" value="TreeGrafter"/>
</dbReference>
<dbReference type="EC" id="4.2.1.134" evidence="4 14"/>
<evidence type="ECO:0000256" key="2">
    <source>
        <dbReference type="ARBA" id="ARBA00005194"/>
    </source>
</evidence>
<comment type="catalytic activity">
    <reaction evidence="13 14">
        <text>a very-long-chain (3R)-3-hydroxyacyl-CoA = a very-long-chain (2E)-enoyl-CoA + H2O</text>
        <dbReference type="Rhea" id="RHEA:45812"/>
        <dbReference type="ChEBI" id="CHEBI:15377"/>
        <dbReference type="ChEBI" id="CHEBI:83728"/>
        <dbReference type="ChEBI" id="CHEBI:85440"/>
        <dbReference type="EC" id="4.2.1.134"/>
    </reaction>
</comment>
<dbReference type="GO" id="GO:0030497">
    <property type="term" value="P:fatty acid elongation"/>
    <property type="evidence" value="ECO:0007669"/>
    <property type="project" value="TreeGrafter"/>
</dbReference>
<feature type="transmembrane region" description="Helical" evidence="14">
    <location>
        <begin position="63"/>
        <end position="81"/>
    </location>
</feature>
<evidence type="ECO:0000256" key="7">
    <source>
        <dbReference type="ARBA" id="ARBA00022832"/>
    </source>
</evidence>
<gene>
    <name evidence="15" type="ORF">LOD99_2968</name>
</gene>
<dbReference type="PANTHER" id="PTHR11035:SF3">
    <property type="entry name" value="VERY-LONG-CHAIN (3R)-3-HYDROXYACYL-COA DEHYDRATASE"/>
    <property type="match status" value="1"/>
</dbReference>
<comment type="pathway">
    <text evidence="2 14">Lipid metabolism; fatty acid biosynthesis.</text>
</comment>